<proteinExistence type="predicted"/>
<accession>A0A9X3A6L7</accession>
<protein>
    <recommendedName>
        <fullName evidence="1">Malonyl-CoA:ACP transacylase (MAT) domain-containing protein</fullName>
    </recommendedName>
</protein>
<dbReference type="InterPro" id="IPR016035">
    <property type="entry name" value="Acyl_Trfase/lysoPLipase"/>
</dbReference>
<dbReference type="SUPFAM" id="SSF52151">
    <property type="entry name" value="FabD/lysophospholipase-like"/>
    <property type="match status" value="1"/>
</dbReference>
<feature type="domain" description="Malonyl-CoA:ACP transacylase (MAT)" evidence="1">
    <location>
        <begin position="17"/>
        <end position="295"/>
    </location>
</feature>
<dbReference type="Proteomes" id="UP001141259">
    <property type="component" value="Unassembled WGS sequence"/>
</dbReference>
<keyword evidence="3" id="KW-1185">Reference proteome</keyword>
<reference evidence="2" key="1">
    <citation type="submission" date="2022-08" db="EMBL/GenBank/DDBJ databases">
        <authorList>
            <person name="Tistechok S."/>
            <person name="Samborskyy M."/>
            <person name="Roman I."/>
        </authorList>
    </citation>
    <scope>NUCLEOTIDE SEQUENCE</scope>
    <source>
        <strain evidence="2">DSM 103496</strain>
    </source>
</reference>
<sequence length="314" mass="32793">MTLGYLLGGGVGAVPHGTELYDAFPGVRRTYDEVADLTGIAVERMLAGELPDELRERRTVGMVREAAMALAVHDQLVVAGVRPGAIGGLSLGAMTASCLAGAVDRPAFLDVLVRSGAHEEPSGGPEEGLAIAALPGSEDVDELTAGDGVFRAGYFGRTADGAQGIYLLAGHLAALHLLAGERPAGQVTVLPGRAVAVHTPLRDHLRDALAPHIAGMAFAAPRVPLYSCFDDKRLATAEDVRDVFLRNPVDPIDLTQVTRAMHADGVELGVVIGGSIPEGLLSFPFPVVHVQRPEDVEKLLLTSYELGVEPGTAP</sequence>
<evidence type="ECO:0000313" key="3">
    <source>
        <dbReference type="Proteomes" id="UP001141259"/>
    </source>
</evidence>
<dbReference type="Gene3D" id="3.30.70.250">
    <property type="entry name" value="Malonyl-CoA ACP transacylase, ACP-binding"/>
    <property type="match status" value="1"/>
</dbReference>
<dbReference type="RefSeq" id="WP_259628979.1">
    <property type="nucleotide sequence ID" value="NZ_JANYMP010000033.1"/>
</dbReference>
<organism evidence="2 3">
    <name type="scientific">Umezawaea endophytica</name>
    <dbReference type="NCBI Taxonomy" id="1654476"/>
    <lineage>
        <taxon>Bacteria</taxon>
        <taxon>Bacillati</taxon>
        <taxon>Actinomycetota</taxon>
        <taxon>Actinomycetes</taxon>
        <taxon>Pseudonocardiales</taxon>
        <taxon>Pseudonocardiaceae</taxon>
        <taxon>Umezawaea</taxon>
    </lineage>
</organism>
<evidence type="ECO:0000313" key="2">
    <source>
        <dbReference type="EMBL" id="MCS7483523.1"/>
    </source>
</evidence>
<dbReference type="EMBL" id="JANYMP010000033">
    <property type="protein sequence ID" value="MCS7483523.1"/>
    <property type="molecule type" value="Genomic_DNA"/>
</dbReference>
<dbReference type="InterPro" id="IPR014043">
    <property type="entry name" value="Acyl_transferase_dom"/>
</dbReference>
<dbReference type="AlphaFoldDB" id="A0A9X3A6L7"/>
<dbReference type="Gene3D" id="3.40.366.10">
    <property type="entry name" value="Malonyl-Coenzyme A Acyl Carrier Protein, domain 2"/>
    <property type="match status" value="1"/>
</dbReference>
<dbReference type="GO" id="GO:0016740">
    <property type="term" value="F:transferase activity"/>
    <property type="evidence" value="ECO:0007669"/>
    <property type="project" value="InterPro"/>
</dbReference>
<name>A0A9X3A6L7_9PSEU</name>
<dbReference type="InterPro" id="IPR001227">
    <property type="entry name" value="Ac_transferase_dom_sf"/>
</dbReference>
<evidence type="ECO:0000259" key="1">
    <source>
        <dbReference type="SMART" id="SM00827"/>
    </source>
</evidence>
<gene>
    <name evidence="2" type="ORF">NZH93_42355</name>
</gene>
<dbReference type="SMART" id="SM00827">
    <property type="entry name" value="PKS_AT"/>
    <property type="match status" value="1"/>
</dbReference>
<comment type="caution">
    <text evidence="2">The sequence shown here is derived from an EMBL/GenBank/DDBJ whole genome shotgun (WGS) entry which is preliminary data.</text>
</comment>